<keyword evidence="1" id="KW-0732">Signal</keyword>
<sequence length="144" mass="15868">MGPKVLRSALFLLKARADLSLVVIVLNSRRIRELLRHAAAWLSYQGLGDLSHVLSHGVCCSLEVFFCGDRPRCFLFVLISHVPWVVFPFQRGDDEEVKEARLQEALPLGGGVSLFCFGSHLMRVSSSCFGCLTRSGGLSLLSAF</sequence>
<protein>
    <submittedName>
        <fullName evidence="2">Uncharacterized protein</fullName>
    </submittedName>
</protein>
<keyword evidence="3" id="KW-1185">Reference proteome</keyword>
<dbReference type="InParanoid" id="A0A061EI49"/>
<gene>
    <name evidence="2" type="ORF">TCM_019783</name>
</gene>
<evidence type="ECO:0000313" key="2">
    <source>
        <dbReference type="EMBL" id="EOY04546.1"/>
    </source>
</evidence>
<feature type="chain" id="PRO_5001597447" evidence="1">
    <location>
        <begin position="18"/>
        <end position="144"/>
    </location>
</feature>
<dbReference type="Gramene" id="EOY04546">
    <property type="protein sequence ID" value="EOY04546"/>
    <property type="gene ID" value="TCM_019783"/>
</dbReference>
<reference evidence="2 3" key="1">
    <citation type="journal article" date="2013" name="Genome Biol.">
        <title>The genome sequence of the most widely cultivated cacao type and its use to identify candidate genes regulating pod color.</title>
        <authorList>
            <person name="Motamayor J.C."/>
            <person name="Mockaitis K."/>
            <person name="Schmutz J."/>
            <person name="Haiminen N."/>
            <person name="Iii D.L."/>
            <person name="Cornejo O."/>
            <person name="Findley S.D."/>
            <person name="Zheng P."/>
            <person name="Utro F."/>
            <person name="Royaert S."/>
            <person name="Saski C."/>
            <person name="Jenkins J."/>
            <person name="Podicheti R."/>
            <person name="Zhao M."/>
            <person name="Scheffler B.E."/>
            <person name="Stack J.C."/>
            <person name="Feltus F.A."/>
            <person name="Mustiga G.M."/>
            <person name="Amores F."/>
            <person name="Phillips W."/>
            <person name="Marelli J.P."/>
            <person name="May G.D."/>
            <person name="Shapiro H."/>
            <person name="Ma J."/>
            <person name="Bustamante C.D."/>
            <person name="Schnell R.J."/>
            <person name="Main D."/>
            <person name="Gilbert D."/>
            <person name="Parida L."/>
            <person name="Kuhn D.N."/>
        </authorList>
    </citation>
    <scope>NUCLEOTIDE SEQUENCE [LARGE SCALE GENOMIC DNA]</scope>
    <source>
        <strain evidence="3">cv. Matina 1-6</strain>
    </source>
</reference>
<proteinExistence type="predicted"/>
<evidence type="ECO:0000256" key="1">
    <source>
        <dbReference type="SAM" id="SignalP"/>
    </source>
</evidence>
<dbReference type="HOGENOM" id="CLU_1799971_0_0_1"/>
<organism evidence="2 3">
    <name type="scientific">Theobroma cacao</name>
    <name type="common">Cacao</name>
    <name type="synonym">Cocoa</name>
    <dbReference type="NCBI Taxonomy" id="3641"/>
    <lineage>
        <taxon>Eukaryota</taxon>
        <taxon>Viridiplantae</taxon>
        <taxon>Streptophyta</taxon>
        <taxon>Embryophyta</taxon>
        <taxon>Tracheophyta</taxon>
        <taxon>Spermatophyta</taxon>
        <taxon>Magnoliopsida</taxon>
        <taxon>eudicotyledons</taxon>
        <taxon>Gunneridae</taxon>
        <taxon>Pentapetalae</taxon>
        <taxon>rosids</taxon>
        <taxon>malvids</taxon>
        <taxon>Malvales</taxon>
        <taxon>Malvaceae</taxon>
        <taxon>Byttnerioideae</taxon>
        <taxon>Theobroma</taxon>
    </lineage>
</organism>
<accession>A0A061EI49</accession>
<dbReference type="EMBL" id="CM001882">
    <property type="protein sequence ID" value="EOY04546.1"/>
    <property type="molecule type" value="Genomic_DNA"/>
</dbReference>
<dbReference type="Proteomes" id="UP000026915">
    <property type="component" value="Chromosome 4"/>
</dbReference>
<evidence type="ECO:0000313" key="3">
    <source>
        <dbReference type="Proteomes" id="UP000026915"/>
    </source>
</evidence>
<feature type="signal peptide" evidence="1">
    <location>
        <begin position="1"/>
        <end position="17"/>
    </location>
</feature>
<dbReference type="AlphaFoldDB" id="A0A061EI49"/>
<name>A0A061EI49_THECC</name>